<keyword evidence="4" id="KW-0732">Signal</keyword>
<feature type="transmembrane region" description="Helical" evidence="5">
    <location>
        <begin position="17"/>
        <end position="37"/>
    </location>
</feature>
<evidence type="ECO:0000256" key="1">
    <source>
        <dbReference type="ARBA" id="ARBA00004196"/>
    </source>
</evidence>
<keyword evidence="5" id="KW-0812">Transmembrane</keyword>
<dbReference type="GO" id="GO:0030288">
    <property type="term" value="C:outer membrane-bounded periplasmic space"/>
    <property type="evidence" value="ECO:0007669"/>
    <property type="project" value="TreeGrafter"/>
</dbReference>
<dbReference type="SUPFAM" id="SSF53807">
    <property type="entry name" value="Helical backbone' metal receptor"/>
    <property type="match status" value="1"/>
</dbReference>
<keyword evidence="8" id="KW-1185">Reference proteome</keyword>
<dbReference type="RefSeq" id="WP_245914872.1">
    <property type="nucleotide sequence ID" value="NZ_PJMW01000002.1"/>
</dbReference>
<protein>
    <submittedName>
        <fullName evidence="7">Iron complex transport system substrate-binding protein</fullName>
    </submittedName>
</protein>
<evidence type="ECO:0000313" key="8">
    <source>
        <dbReference type="Proteomes" id="UP000233766"/>
    </source>
</evidence>
<dbReference type="PROSITE" id="PS50983">
    <property type="entry name" value="FE_B12_PBP"/>
    <property type="match status" value="1"/>
</dbReference>
<dbReference type="Gene3D" id="3.40.50.1980">
    <property type="entry name" value="Nitrogenase molybdenum iron protein domain"/>
    <property type="match status" value="2"/>
</dbReference>
<comment type="similarity">
    <text evidence="2">Belongs to the bacterial solute-binding protein 8 family.</text>
</comment>
<dbReference type="Proteomes" id="UP000233766">
    <property type="component" value="Unassembled WGS sequence"/>
</dbReference>
<keyword evidence="3" id="KW-0813">Transport</keyword>
<gene>
    <name evidence="7" type="ORF">ATK86_6287</name>
</gene>
<proteinExistence type="inferred from homology"/>
<evidence type="ECO:0000256" key="2">
    <source>
        <dbReference type="ARBA" id="ARBA00008814"/>
    </source>
</evidence>
<dbReference type="AlphaFoldDB" id="A0A2N3VJM4"/>
<sequence>MIANQDRQDRALTRRRFFAVAGAVGVSAGLVACGGTADEGRDDTGNWEFPDGRGGTVRTAEAPSRVVAFTGSAGALVDYGVREPLVGIFGEARDRDLLGELDPGSVTVVGDAWGQFDIEKYATLEPDLLVTDSYVPDRLWYVPDDNLSTIESANPNVIAVQIAGQRLPDIIARYRALAAALGADTAAPPVSAAEQRFAAASQAVRDAVAARPGLRVLAASATPELFYASDPRASADLNYFTELGVEFVVPDQVDPGGYFQSLSWETADRYPADLILLDDRSSGLQPAALADRPVWRRLPAVVAGQVAPWSPIFRFSHAATAPLLERLATTIRDAKPVR</sequence>
<name>A0A2N3VJM4_9NOCA</name>
<dbReference type="PROSITE" id="PS51257">
    <property type="entry name" value="PROKAR_LIPOPROTEIN"/>
    <property type="match status" value="1"/>
</dbReference>
<dbReference type="EMBL" id="PJMW01000002">
    <property type="protein sequence ID" value="PKV81816.1"/>
    <property type="molecule type" value="Genomic_DNA"/>
</dbReference>
<organism evidence="7 8">
    <name type="scientific">Nocardia fluminea</name>
    <dbReference type="NCBI Taxonomy" id="134984"/>
    <lineage>
        <taxon>Bacteria</taxon>
        <taxon>Bacillati</taxon>
        <taxon>Actinomycetota</taxon>
        <taxon>Actinomycetes</taxon>
        <taxon>Mycobacteriales</taxon>
        <taxon>Nocardiaceae</taxon>
        <taxon>Nocardia</taxon>
    </lineage>
</organism>
<dbReference type="PANTHER" id="PTHR30532:SF24">
    <property type="entry name" value="FERRIC ENTEROBACTIN-BINDING PERIPLASMIC PROTEIN FEPB"/>
    <property type="match status" value="1"/>
</dbReference>
<feature type="domain" description="Fe/B12 periplasmic-binding" evidence="6">
    <location>
        <begin position="64"/>
        <end position="335"/>
    </location>
</feature>
<keyword evidence="5" id="KW-0472">Membrane</keyword>
<reference evidence="7 8" key="1">
    <citation type="submission" date="2017-12" db="EMBL/GenBank/DDBJ databases">
        <title>Sequencing the genomes of 1000 Actinobacteria strains.</title>
        <authorList>
            <person name="Klenk H.-P."/>
        </authorList>
    </citation>
    <scope>NUCLEOTIDE SEQUENCE [LARGE SCALE GENOMIC DNA]</scope>
    <source>
        <strain evidence="7 8">DSM 44489</strain>
    </source>
</reference>
<dbReference type="InterPro" id="IPR002491">
    <property type="entry name" value="ABC_transptr_periplasmic_BD"/>
</dbReference>
<dbReference type="Pfam" id="PF01497">
    <property type="entry name" value="Peripla_BP_2"/>
    <property type="match status" value="1"/>
</dbReference>
<dbReference type="PANTHER" id="PTHR30532">
    <property type="entry name" value="IRON III DICITRATE-BINDING PERIPLASMIC PROTEIN"/>
    <property type="match status" value="1"/>
</dbReference>
<evidence type="ECO:0000256" key="3">
    <source>
        <dbReference type="ARBA" id="ARBA00022448"/>
    </source>
</evidence>
<evidence type="ECO:0000256" key="4">
    <source>
        <dbReference type="ARBA" id="ARBA00022729"/>
    </source>
</evidence>
<evidence type="ECO:0000259" key="6">
    <source>
        <dbReference type="PROSITE" id="PS50983"/>
    </source>
</evidence>
<evidence type="ECO:0000313" key="7">
    <source>
        <dbReference type="EMBL" id="PKV81816.1"/>
    </source>
</evidence>
<dbReference type="GO" id="GO:1901678">
    <property type="term" value="P:iron coordination entity transport"/>
    <property type="evidence" value="ECO:0007669"/>
    <property type="project" value="UniProtKB-ARBA"/>
</dbReference>
<keyword evidence="5" id="KW-1133">Transmembrane helix</keyword>
<comment type="caution">
    <text evidence="7">The sequence shown here is derived from an EMBL/GenBank/DDBJ whole genome shotgun (WGS) entry which is preliminary data.</text>
</comment>
<accession>A0A2N3VJM4</accession>
<comment type="subcellular location">
    <subcellularLocation>
        <location evidence="1">Cell envelope</location>
    </subcellularLocation>
</comment>
<dbReference type="InterPro" id="IPR051313">
    <property type="entry name" value="Bact_iron-sidero_bind"/>
</dbReference>
<evidence type="ECO:0000256" key="5">
    <source>
        <dbReference type="SAM" id="Phobius"/>
    </source>
</evidence>